<dbReference type="FunCoup" id="F7DWA7">
    <property type="interactions" value="1007"/>
</dbReference>
<evidence type="ECO:0000256" key="1">
    <source>
        <dbReference type="ARBA" id="ARBA00005736"/>
    </source>
</evidence>
<organism evidence="5 6">
    <name type="scientific">Monodelphis domestica</name>
    <name type="common">Gray short-tailed opossum</name>
    <dbReference type="NCBI Taxonomy" id="13616"/>
    <lineage>
        <taxon>Eukaryota</taxon>
        <taxon>Metazoa</taxon>
        <taxon>Chordata</taxon>
        <taxon>Craniata</taxon>
        <taxon>Vertebrata</taxon>
        <taxon>Euteleostomi</taxon>
        <taxon>Mammalia</taxon>
        <taxon>Metatheria</taxon>
        <taxon>Didelphimorphia</taxon>
        <taxon>Didelphidae</taxon>
        <taxon>Monodelphis</taxon>
    </lineage>
</organism>
<dbReference type="OMA" id="AMVLQHI"/>
<feature type="region of interest" description="Disordered" evidence="3">
    <location>
        <begin position="370"/>
        <end position="390"/>
    </location>
</feature>
<reference evidence="5" key="3">
    <citation type="submission" date="2025-09" db="UniProtKB">
        <authorList>
            <consortium name="Ensembl"/>
        </authorList>
    </citation>
    <scope>IDENTIFICATION</scope>
</reference>
<evidence type="ECO:0000256" key="3">
    <source>
        <dbReference type="SAM" id="MobiDB-lite"/>
    </source>
</evidence>
<proteinExistence type="inferred from homology"/>
<comment type="similarity">
    <text evidence="1">Belongs to the SEN54 family.</text>
</comment>
<dbReference type="CTD" id="283989"/>
<reference evidence="5 6" key="1">
    <citation type="journal article" date="2007" name="Nature">
        <title>Genome of the marsupial Monodelphis domestica reveals innovation in non-coding sequences.</title>
        <authorList>
            <person name="Mikkelsen T.S."/>
            <person name="Wakefield M.J."/>
            <person name="Aken B."/>
            <person name="Amemiya C.T."/>
            <person name="Chang J.L."/>
            <person name="Duke S."/>
            <person name="Garber M."/>
            <person name="Gentles A.J."/>
            <person name="Goodstadt L."/>
            <person name="Heger A."/>
            <person name="Jurka J."/>
            <person name="Kamal M."/>
            <person name="Mauceli E."/>
            <person name="Searle S.M."/>
            <person name="Sharpe T."/>
            <person name="Baker M.L."/>
            <person name="Batzer M.A."/>
            <person name="Benos P.V."/>
            <person name="Belov K."/>
            <person name="Clamp M."/>
            <person name="Cook A."/>
            <person name="Cuff J."/>
            <person name="Das R."/>
            <person name="Davidow L."/>
            <person name="Deakin J.E."/>
            <person name="Fazzari M.J."/>
            <person name="Glass J.L."/>
            <person name="Grabherr M."/>
            <person name="Greally J.M."/>
            <person name="Gu W."/>
            <person name="Hore T.A."/>
            <person name="Huttley G.A."/>
            <person name="Kleber M."/>
            <person name="Jirtle R.L."/>
            <person name="Koina E."/>
            <person name="Lee J.T."/>
            <person name="Mahony S."/>
            <person name="Marra M.A."/>
            <person name="Miller R.D."/>
            <person name="Nicholls R.D."/>
            <person name="Oda M."/>
            <person name="Papenfuss A.T."/>
            <person name="Parra Z.E."/>
            <person name="Pollock D.D."/>
            <person name="Ray D.A."/>
            <person name="Schein J.E."/>
            <person name="Speed T.P."/>
            <person name="Thompson K."/>
            <person name="VandeBerg J.L."/>
            <person name="Wade C.M."/>
            <person name="Walker J.A."/>
            <person name="Waters P.D."/>
            <person name="Webber C."/>
            <person name="Weidman J.R."/>
            <person name="Xie X."/>
            <person name="Zody M.C."/>
            <person name="Baldwin J."/>
            <person name="Abdouelleil A."/>
            <person name="Abdulkadir J."/>
            <person name="Abebe A."/>
            <person name="Abera B."/>
            <person name="Abreu J."/>
            <person name="Acer S.C."/>
            <person name="Aftuck L."/>
            <person name="Alexander A."/>
            <person name="An P."/>
            <person name="Anderson E."/>
            <person name="Anderson S."/>
            <person name="Arachi H."/>
            <person name="Azer M."/>
            <person name="Bachantsang P."/>
            <person name="Barry A."/>
            <person name="Bayul T."/>
            <person name="Berlin A."/>
            <person name="Bessette D."/>
            <person name="Bloom T."/>
            <person name="Bloom T."/>
            <person name="Boguslavskiy L."/>
            <person name="Bonnet C."/>
            <person name="Boukhgalter B."/>
            <person name="Bourzgui I."/>
            <person name="Brown A."/>
            <person name="Cahill P."/>
            <person name="Channer S."/>
            <person name="Cheshatsang Y."/>
            <person name="Chuda L."/>
            <person name="Citroen M."/>
            <person name="Collymore A."/>
            <person name="Cooke P."/>
            <person name="Costello M."/>
            <person name="D'Aco K."/>
            <person name="Daza R."/>
            <person name="De Haan G."/>
            <person name="DeGray S."/>
            <person name="DeMaso C."/>
            <person name="Dhargay N."/>
            <person name="Dooley K."/>
            <person name="Dooley E."/>
            <person name="Doricent M."/>
            <person name="Dorje P."/>
            <person name="Dorjee K."/>
            <person name="Dupes A."/>
            <person name="Elong R."/>
            <person name="Falk J."/>
            <person name="Farina A."/>
            <person name="Faro S."/>
            <person name="Ferguson D."/>
            <person name="Fisher S."/>
            <person name="Foley C.D."/>
            <person name="Franke A."/>
            <person name="Friedrich D."/>
            <person name="Gadbois L."/>
            <person name="Gearin G."/>
            <person name="Gearin C.R."/>
            <person name="Giannoukos G."/>
            <person name="Goode T."/>
            <person name="Graham J."/>
            <person name="Grandbois E."/>
            <person name="Grewal S."/>
            <person name="Gyaltsen K."/>
            <person name="Hafez N."/>
            <person name="Hagos B."/>
            <person name="Hall J."/>
            <person name="Henson C."/>
            <person name="Hollinger A."/>
            <person name="Honan T."/>
            <person name="Huard M.D."/>
            <person name="Hughes L."/>
            <person name="Hurhula B."/>
            <person name="Husby M.E."/>
            <person name="Kamat A."/>
            <person name="Kanga B."/>
            <person name="Kashin S."/>
            <person name="Khazanovich D."/>
            <person name="Kisner P."/>
            <person name="Lance K."/>
            <person name="Lara M."/>
            <person name="Lee W."/>
            <person name="Lennon N."/>
            <person name="Letendre F."/>
            <person name="LeVine R."/>
            <person name="Lipovsky A."/>
            <person name="Liu X."/>
            <person name="Liu J."/>
            <person name="Liu S."/>
            <person name="Lokyitsang T."/>
            <person name="Lokyitsang Y."/>
            <person name="Lubonja R."/>
            <person name="Lui A."/>
            <person name="MacDonald P."/>
            <person name="Magnisalis V."/>
            <person name="Maru K."/>
            <person name="Matthews C."/>
            <person name="McCusker W."/>
            <person name="McDonough S."/>
            <person name="Mehta T."/>
            <person name="Meldrim J."/>
            <person name="Meneus L."/>
            <person name="Mihai O."/>
            <person name="Mihalev A."/>
            <person name="Mihova T."/>
            <person name="Mittelman R."/>
            <person name="Mlenga V."/>
            <person name="Montmayeur A."/>
            <person name="Mulrain L."/>
            <person name="Navidi A."/>
            <person name="Naylor J."/>
            <person name="Negash T."/>
            <person name="Nguyen T."/>
            <person name="Nguyen N."/>
            <person name="Nicol R."/>
            <person name="Norbu C."/>
            <person name="Norbu N."/>
            <person name="Novod N."/>
            <person name="O'Neill B."/>
            <person name="Osman S."/>
            <person name="Markiewicz E."/>
            <person name="Oyono O.L."/>
            <person name="Patti C."/>
            <person name="Phunkhang P."/>
            <person name="Pierre F."/>
            <person name="Priest M."/>
            <person name="Raghuraman S."/>
            <person name="Rege F."/>
            <person name="Reyes R."/>
            <person name="Rise C."/>
            <person name="Rogov P."/>
            <person name="Ross K."/>
            <person name="Ryan E."/>
            <person name="Settipalli S."/>
            <person name="Shea T."/>
            <person name="Sherpa N."/>
            <person name="Shi L."/>
            <person name="Shih D."/>
            <person name="Sparrow T."/>
            <person name="Spaulding J."/>
            <person name="Stalker J."/>
            <person name="Stange-Thomann N."/>
            <person name="Stavropoulos S."/>
            <person name="Stone C."/>
            <person name="Strader C."/>
            <person name="Tesfaye S."/>
            <person name="Thomson T."/>
            <person name="Thoulutsang Y."/>
            <person name="Thoulutsang D."/>
            <person name="Topham K."/>
            <person name="Topping I."/>
            <person name="Tsamla T."/>
            <person name="Vassiliev H."/>
            <person name="Vo A."/>
            <person name="Wangchuk T."/>
            <person name="Wangdi T."/>
            <person name="Weiand M."/>
            <person name="Wilkinson J."/>
            <person name="Wilson A."/>
            <person name="Yadav S."/>
            <person name="Young G."/>
            <person name="Yu Q."/>
            <person name="Zembek L."/>
            <person name="Zhong D."/>
            <person name="Zimmer A."/>
            <person name="Zwirko Z."/>
            <person name="Jaffe D.B."/>
            <person name="Alvarez P."/>
            <person name="Brockman W."/>
            <person name="Butler J."/>
            <person name="Chin C."/>
            <person name="Gnerre S."/>
            <person name="MacCallum I."/>
            <person name="Graves J.A."/>
            <person name="Ponting C.P."/>
            <person name="Breen M."/>
            <person name="Samollow P.B."/>
            <person name="Lander E.S."/>
            <person name="Lindblad-Toh K."/>
        </authorList>
    </citation>
    <scope>NUCLEOTIDE SEQUENCE [LARGE SCALE GENOMIC DNA]</scope>
</reference>
<keyword evidence="6" id="KW-1185">Reference proteome</keyword>
<keyword evidence="2" id="KW-0819">tRNA processing</keyword>
<dbReference type="PANTHER" id="PTHR21027:SF1">
    <property type="entry name" value="TRNA-SPLICING ENDONUCLEASE SUBUNIT SEN54"/>
    <property type="match status" value="1"/>
</dbReference>
<dbReference type="GO" id="GO:0000214">
    <property type="term" value="C:tRNA-intron endonuclease complex"/>
    <property type="evidence" value="ECO:0000318"/>
    <property type="project" value="GO_Central"/>
</dbReference>
<accession>F7DWA7</accession>
<reference evidence="5" key="2">
    <citation type="submission" date="2025-08" db="UniProtKB">
        <authorList>
            <consortium name="Ensembl"/>
        </authorList>
    </citation>
    <scope>IDENTIFICATION</scope>
</reference>
<evidence type="ECO:0000313" key="6">
    <source>
        <dbReference type="Proteomes" id="UP000002280"/>
    </source>
</evidence>
<protein>
    <submittedName>
        <fullName evidence="5">tRNA splicing endonuclease subunit 54</fullName>
    </submittedName>
</protein>
<feature type="compositionally biased region" description="Polar residues" evidence="3">
    <location>
        <begin position="241"/>
        <end position="255"/>
    </location>
</feature>
<dbReference type="STRING" id="13616.ENSMODP00000009230"/>
<dbReference type="HOGENOM" id="CLU_033069_1_0_1"/>
<feature type="domain" description="tRNA-splicing endonuclease subunit Sen54 N-terminal" evidence="4">
    <location>
        <begin position="75"/>
        <end position="140"/>
    </location>
</feature>
<dbReference type="GeneID" id="100027330"/>
<dbReference type="RefSeq" id="XP_001377652.1">
    <property type="nucleotide sequence ID" value="XM_001377615.4"/>
</dbReference>
<sequence length="549" mass="62488">MDPALEPEPEPEPELEPEAVLVPAGRVLSAEELFAARSRNQKLPLRSHGQKVFLPDGSRAQEEQLRLCREELWKLFAEERVERRGSLVTAEWSPQDGVVTLKSFAGKFWQTMGFSEGGQQRLYPEEALYLLECGSIQLFYQDLPLSIQEAYEMLLTQDTIGFLQYQVFSHLKRLGYVVRRFQPSLVPSPYERQLNLDCGNSRSSEKWHGKRKRRNSSPRSADKKPKALENLPSGLDGAHESQATPIHSAPSQNSRCLEEKPQESGYVKGPGGCSQPLEFPEPVPSQTEHHERTLKEGGRSEARAAENDGNQRVSKPRWDFDQIAFPNMAHDHPHTLLLAPDPELLPGNVTAREIDAAPWCQLLNQRKEKLSRREREQQRGSAPFRSDVNADPEVQRCTSWREYKELLQRRWRQNTWNRPPNLWNQPVTPLLSPDQAASPASVLQQISLLKTTHLTDEVDGRLLEKSGDMEIIFNIYQADSVSSFRKNDPGKPYARMCISGFDEPVPDLRTLKRLSFQSGDVPLIFALVDHGDIAFYSFRDFTLPVDLAH</sequence>
<dbReference type="InterPro" id="IPR024337">
    <property type="entry name" value="tRNA_splic_suSen54"/>
</dbReference>
<dbReference type="PANTHER" id="PTHR21027">
    <property type="entry name" value="TRNA-SPLICING ENDONUCLEASE SUBUNIT SEN54"/>
    <property type="match status" value="1"/>
</dbReference>
<dbReference type="OrthoDB" id="408683at2759"/>
<gene>
    <name evidence="5" type="primary">TSEN54</name>
</gene>
<name>F7DWA7_MONDO</name>
<dbReference type="Proteomes" id="UP000002280">
    <property type="component" value="Chromosome 2"/>
</dbReference>
<evidence type="ECO:0000259" key="4">
    <source>
        <dbReference type="Pfam" id="PF12928"/>
    </source>
</evidence>
<dbReference type="eggNOG" id="KOG4772">
    <property type="taxonomic scope" value="Eukaryota"/>
</dbReference>
<dbReference type="InterPro" id="IPR024336">
    <property type="entry name" value="tRNA_splic_suSen54_N"/>
</dbReference>
<evidence type="ECO:0000256" key="2">
    <source>
        <dbReference type="ARBA" id="ARBA00022694"/>
    </source>
</evidence>
<dbReference type="KEGG" id="mdo:100027330"/>
<feature type="compositionally biased region" description="Basic and acidic residues" evidence="3">
    <location>
        <begin position="287"/>
        <end position="306"/>
    </location>
</feature>
<dbReference type="Pfam" id="PF12928">
    <property type="entry name" value="tRNA_int_end_N2"/>
    <property type="match status" value="1"/>
</dbReference>
<dbReference type="AlphaFoldDB" id="F7DWA7"/>
<dbReference type="InParanoid" id="F7DWA7"/>
<dbReference type="GO" id="GO:0000379">
    <property type="term" value="P:tRNA-type intron splice site recognition and cleavage"/>
    <property type="evidence" value="ECO:0000318"/>
    <property type="project" value="GO_Central"/>
</dbReference>
<feature type="region of interest" description="Disordered" evidence="3">
    <location>
        <begin position="192"/>
        <end position="317"/>
    </location>
</feature>
<dbReference type="Ensembl" id="ENSMODT00000009411.3">
    <property type="protein sequence ID" value="ENSMODP00000009230.2"/>
    <property type="gene ID" value="ENSMODG00000007438.3"/>
</dbReference>
<evidence type="ECO:0000313" key="5">
    <source>
        <dbReference type="Ensembl" id="ENSMODP00000009230.2"/>
    </source>
</evidence>
<dbReference type="Bgee" id="ENSMODG00000007438">
    <property type="expression patterns" value="Expressed in placenta and 17 other cell types or tissues"/>
</dbReference>
<dbReference type="GeneTree" id="ENSGT00390000004214"/>